<reference evidence="2" key="1">
    <citation type="submission" date="2022-11" db="EMBL/GenBank/DDBJ databases">
        <authorList>
            <person name="Petersen C."/>
        </authorList>
    </citation>
    <scope>NUCLEOTIDE SEQUENCE</scope>
    <source>
        <strain evidence="2">IBT 23319</strain>
    </source>
</reference>
<protein>
    <submittedName>
        <fullName evidence="2">Uncharacterized protein</fullName>
    </submittedName>
</protein>
<dbReference type="OrthoDB" id="2537141at2759"/>
<reference evidence="2" key="2">
    <citation type="journal article" date="2023" name="IMA Fungus">
        <title>Comparative genomic study of the Penicillium genus elucidates a diverse pangenome and 15 lateral gene transfer events.</title>
        <authorList>
            <person name="Petersen C."/>
            <person name="Sorensen T."/>
            <person name="Nielsen M.R."/>
            <person name="Sondergaard T.E."/>
            <person name="Sorensen J.L."/>
            <person name="Fitzpatrick D.A."/>
            <person name="Frisvad J.C."/>
            <person name="Nielsen K.L."/>
        </authorList>
    </citation>
    <scope>NUCLEOTIDE SEQUENCE</scope>
    <source>
        <strain evidence="2">IBT 23319</strain>
    </source>
</reference>
<dbReference type="GeneID" id="81383392"/>
<dbReference type="AlphaFoldDB" id="A0A9W9P105"/>
<evidence type="ECO:0000256" key="1">
    <source>
        <dbReference type="SAM" id="MobiDB-lite"/>
    </source>
</evidence>
<sequence length="580" mass="65514">MGTTGRKWIEQWLRTVSPEGLEGDKVRDPGRRDAVMPNEDPQLLHAMLKPRNATLTPLQTQHTKRMRGQLDEIQRPLVNMHSKKPRGYDKQPRRRTRENRYKYQSTDMTGGRAHQGRKPSKVRRSRKATINDGFRASNVARNRLTLPSLAALGIFSKGKSSSPLQKHHDQYHHADNENVPTEMRGVASKTPSLACSVTILSGSEKIFTTNHAKSGQLETHRSHLHGQGCLGPSFEKDLMLRTDQVSWRPIKSIDPNHEDSATIMRSGGLREVSSHAMPFAGVNRLEECGQPMRFLRNQDIPSFGAMSATPYAWFESNTCRPQFKRVLKDILLAEAHDKLCAVTDTQNDNVGSMRRHYELNDLQKLLASRKAMWGEDAGGNSEATCPSSSLTPRHAHTESISSKMQQIGVTKINQINAEGMDDKDLLFQQLDKLFQEIAEPDDGELNLEGKQLEILPAELQSLHEPRTDSDNQFLQHTYEAHSDRLHLISYDRSWLTDDTSASLCGTFPVIHAGSFLKKGANRNDKDLQIPTSTRISDDNILSRESCLTEDYNSHLFARTLATPHRSNAFPLGFWRKNKLH</sequence>
<accession>A0A9W9P105</accession>
<feature type="compositionally biased region" description="Basic residues" evidence="1">
    <location>
        <begin position="114"/>
        <end position="127"/>
    </location>
</feature>
<comment type="caution">
    <text evidence="2">The sequence shown here is derived from an EMBL/GenBank/DDBJ whole genome shotgun (WGS) entry which is preliminary data.</text>
</comment>
<organism evidence="2 3">
    <name type="scientific">Penicillium citrinum</name>
    <dbReference type="NCBI Taxonomy" id="5077"/>
    <lineage>
        <taxon>Eukaryota</taxon>
        <taxon>Fungi</taxon>
        <taxon>Dikarya</taxon>
        <taxon>Ascomycota</taxon>
        <taxon>Pezizomycotina</taxon>
        <taxon>Eurotiomycetes</taxon>
        <taxon>Eurotiomycetidae</taxon>
        <taxon>Eurotiales</taxon>
        <taxon>Aspergillaceae</taxon>
        <taxon>Penicillium</taxon>
    </lineage>
</organism>
<evidence type="ECO:0000313" key="2">
    <source>
        <dbReference type="EMBL" id="KAJ5233539.1"/>
    </source>
</evidence>
<proteinExistence type="predicted"/>
<feature type="region of interest" description="Disordered" evidence="1">
    <location>
        <begin position="376"/>
        <end position="402"/>
    </location>
</feature>
<keyword evidence="3" id="KW-1185">Reference proteome</keyword>
<dbReference type="EMBL" id="JAPQKT010000004">
    <property type="protein sequence ID" value="KAJ5233539.1"/>
    <property type="molecule type" value="Genomic_DNA"/>
</dbReference>
<feature type="region of interest" description="Disordered" evidence="1">
    <location>
        <begin position="105"/>
        <end position="130"/>
    </location>
</feature>
<evidence type="ECO:0000313" key="3">
    <source>
        <dbReference type="Proteomes" id="UP001147733"/>
    </source>
</evidence>
<feature type="compositionally biased region" description="Polar residues" evidence="1">
    <location>
        <begin position="381"/>
        <end position="391"/>
    </location>
</feature>
<dbReference type="Proteomes" id="UP001147733">
    <property type="component" value="Unassembled WGS sequence"/>
</dbReference>
<dbReference type="RefSeq" id="XP_056501039.1">
    <property type="nucleotide sequence ID" value="XM_056644225.1"/>
</dbReference>
<name>A0A9W9P105_PENCI</name>
<gene>
    <name evidence="2" type="ORF">N7469_005305</name>
</gene>